<protein>
    <submittedName>
        <fullName evidence="1">Uncharacterized protein</fullName>
    </submittedName>
</protein>
<evidence type="ECO:0000313" key="1">
    <source>
        <dbReference type="EMBL" id="MBO3417933.1"/>
    </source>
</evidence>
<dbReference type="RefSeq" id="WP_208345673.1">
    <property type="nucleotide sequence ID" value="NZ_JAENRE010000012.1"/>
</dbReference>
<gene>
    <name evidence="1" type="ORF">JJB78_15755</name>
</gene>
<name>A0ABD4PWV9_CLOPF</name>
<proteinExistence type="predicted"/>
<organism evidence="1 2">
    <name type="scientific">Clostridium perfringens</name>
    <dbReference type="NCBI Taxonomy" id="1502"/>
    <lineage>
        <taxon>Bacteria</taxon>
        <taxon>Bacillati</taxon>
        <taxon>Bacillota</taxon>
        <taxon>Clostridia</taxon>
        <taxon>Eubacteriales</taxon>
        <taxon>Clostridiaceae</taxon>
        <taxon>Clostridium</taxon>
    </lineage>
</organism>
<evidence type="ECO:0000313" key="2">
    <source>
        <dbReference type="Proteomes" id="UP000668358"/>
    </source>
</evidence>
<dbReference type="AlphaFoldDB" id="A0ABD4PWV9"/>
<reference evidence="1 2" key="1">
    <citation type="submission" date="2020-12" db="EMBL/GenBank/DDBJ databases">
        <title>Comparative genomics of Clostridium perfringens reveals patterns of host-associated phylogenetic clades and virulence factors.</title>
        <authorList>
            <person name="Smith A.H."/>
            <person name="Geier R."/>
        </authorList>
    </citation>
    <scope>NUCLEOTIDE SEQUENCE [LARGE SCALE GENOMIC DNA]</scope>
    <source>
        <strain evidence="1 2">CHD15829P</strain>
    </source>
</reference>
<comment type="caution">
    <text evidence="1">The sequence shown here is derived from an EMBL/GenBank/DDBJ whole genome shotgun (WGS) entry which is preliminary data.</text>
</comment>
<sequence>MNNKVNKRKLKIIKHFFLRMKESLYDLDYWQKENESGVVDLVKEHIKEDFKIAKIPLEYLENKFD</sequence>
<dbReference type="EMBL" id="JAENRE010000012">
    <property type="protein sequence ID" value="MBO3417933.1"/>
    <property type="molecule type" value="Genomic_DNA"/>
</dbReference>
<accession>A0ABD4PWV9</accession>
<dbReference type="Proteomes" id="UP000668358">
    <property type="component" value="Unassembled WGS sequence"/>
</dbReference>